<sequence length="73" mass="7559">MITCHTMRAAVILSATLFVSGTLLLLLAETTGLMVPTAHTALLLVFTGVLTLAVAFAIAVLPGNAQRLGNCLH</sequence>
<feature type="transmembrane region" description="Helical" evidence="1">
    <location>
        <begin position="38"/>
        <end position="61"/>
    </location>
</feature>
<name>I3Y8I6_THIV6</name>
<dbReference type="eggNOG" id="ENOG502ZMMJ">
    <property type="taxonomic scope" value="Bacteria"/>
</dbReference>
<dbReference type="RefSeq" id="WP_014777787.1">
    <property type="nucleotide sequence ID" value="NC_018012.1"/>
</dbReference>
<keyword evidence="1" id="KW-0472">Membrane</keyword>
<evidence type="ECO:0000313" key="3">
    <source>
        <dbReference type="Proteomes" id="UP000006062"/>
    </source>
</evidence>
<gene>
    <name evidence="2" type="ordered locus">Thivi_1283</name>
</gene>
<dbReference type="KEGG" id="tvi:Thivi_1283"/>
<dbReference type="EMBL" id="CP003154">
    <property type="protein sequence ID" value="AFL73304.1"/>
    <property type="molecule type" value="Genomic_DNA"/>
</dbReference>
<keyword evidence="3" id="KW-1185">Reference proteome</keyword>
<dbReference type="HOGENOM" id="CLU_2703696_0_0_6"/>
<evidence type="ECO:0000256" key="1">
    <source>
        <dbReference type="SAM" id="Phobius"/>
    </source>
</evidence>
<keyword evidence="1" id="KW-1133">Transmembrane helix</keyword>
<dbReference type="AlphaFoldDB" id="I3Y8I6"/>
<dbReference type="Proteomes" id="UP000006062">
    <property type="component" value="Chromosome"/>
</dbReference>
<reference evidence="2 3" key="1">
    <citation type="submission" date="2012-06" db="EMBL/GenBank/DDBJ databases">
        <title>Complete sequence of Thiocystis violascens DSM 198.</title>
        <authorList>
            <consortium name="US DOE Joint Genome Institute"/>
            <person name="Lucas S."/>
            <person name="Han J."/>
            <person name="Lapidus A."/>
            <person name="Cheng J.-F."/>
            <person name="Goodwin L."/>
            <person name="Pitluck S."/>
            <person name="Peters L."/>
            <person name="Ovchinnikova G."/>
            <person name="Teshima H."/>
            <person name="Detter J.C."/>
            <person name="Han C."/>
            <person name="Tapia R."/>
            <person name="Land M."/>
            <person name="Hauser L."/>
            <person name="Kyrpides N."/>
            <person name="Ivanova N."/>
            <person name="Pagani I."/>
            <person name="Vogl K."/>
            <person name="Liu Z."/>
            <person name="Frigaard N.-U."/>
            <person name="Bryant D."/>
            <person name="Woyke T."/>
        </authorList>
    </citation>
    <scope>NUCLEOTIDE SEQUENCE [LARGE SCALE GENOMIC DNA]</scope>
    <source>
        <strain evidence="3">ATCC 17096 / DSM 198 / 6111</strain>
    </source>
</reference>
<keyword evidence="1" id="KW-0812">Transmembrane</keyword>
<organism evidence="2 3">
    <name type="scientific">Thiocystis violascens (strain ATCC 17096 / DSM 198 / 6111)</name>
    <name type="common">Chromatium violascens</name>
    <dbReference type="NCBI Taxonomy" id="765911"/>
    <lineage>
        <taxon>Bacteria</taxon>
        <taxon>Pseudomonadati</taxon>
        <taxon>Pseudomonadota</taxon>
        <taxon>Gammaproteobacteria</taxon>
        <taxon>Chromatiales</taxon>
        <taxon>Chromatiaceae</taxon>
        <taxon>Thiocystis</taxon>
    </lineage>
</organism>
<accession>I3Y8I6</accession>
<protein>
    <submittedName>
        <fullName evidence="2">Uncharacterized protein</fullName>
    </submittedName>
</protein>
<evidence type="ECO:0000313" key="2">
    <source>
        <dbReference type="EMBL" id="AFL73304.1"/>
    </source>
</evidence>
<proteinExistence type="predicted"/>